<dbReference type="EMBL" id="MCOG01000063">
    <property type="protein sequence ID" value="ORY59855.1"/>
    <property type="molecule type" value="Genomic_DNA"/>
</dbReference>
<evidence type="ECO:0000256" key="2">
    <source>
        <dbReference type="ARBA" id="ARBA00023134"/>
    </source>
</evidence>
<gene>
    <name evidence="3" type="ORF">LY90DRAFT_668818</name>
</gene>
<keyword evidence="2" id="KW-0342">GTP-binding</keyword>
<dbReference type="SMART" id="SM00175">
    <property type="entry name" value="RAB"/>
    <property type="match status" value="1"/>
</dbReference>
<protein>
    <submittedName>
        <fullName evidence="3">p-loop containing nucleoside triphosphate hydrolase protein</fullName>
    </submittedName>
</protein>
<keyword evidence="1" id="KW-0547">Nucleotide-binding</keyword>
<dbReference type="GO" id="GO:0003924">
    <property type="term" value="F:GTPase activity"/>
    <property type="evidence" value="ECO:0007669"/>
    <property type="project" value="InterPro"/>
</dbReference>
<evidence type="ECO:0000256" key="1">
    <source>
        <dbReference type="ARBA" id="ARBA00022741"/>
    </source>
</evidence>
<dbReference type="PRINTS" id="PR00449">
    <property type="entry name" value="RASTRNSFRMNG"/>
</dbReference>
<reference evidence="3 4" key="1">
    <citation type="submission" date="2016-08" db="EMBL/GenBank/DDBJ databases">
        <title>A Parts List for Fungal Cellulosomes Revealed by Comparative Genomics.</title>
        <authorList>
            <consortium name="DOE Joint Genome Institute"/>
            <person name="Haitjema C.H."/>
            <person name="Gilmore S.P."/>
            <person name="Henske J.K."/>
            <person name="Solomon K.V."/>
            <person name="De Groot R."/>
            <person name="Kuo A."/>
            <person name="Mondo S.J."/>
            <person name="Salamov A.A."/>
            <person name="Labutti K."/>
            <person name="Zhao Z."/>
            <person name="Chiniquy J."/>
            <person name="Barry K."/>
            <person name="Brewer H.M."/>
            <person name="Purvine S.O."/>
            <person name="Wright A.T."/>
            <person name="Boxma B."/>
            <person name="Van Alen T."/>
            <person name="Hackstein J.H."/>
            <person name="Baker S.E."/>
            <person name="Grigoriev I.V."/>
            <person name="O'Malley M.A."/>
        </authorList>
    </citation>
    <scope>NUCLEOTIDE SEQUENCE [LARGE SCALE GENOMIC DNA]</scope>
    <source>
        <strain evidence="3 4">G1</strain>
    </source>
</reference>
<dbReference type="Proteomes" id="UP000193920">
    <property type="component" value="Unassembled WGS sequence"/>
</dbReference>
<dbReference type="SUPFAM" id="SSF52540">
    <property type="entry name" value="P-loop containing nucleoside triphosphate hydrolases"/>
    <property type="match status" value="1"/>
</dbReference>
<dbReference type="GO" id="GO:0005525">
    <property type="term" value="F:GTP binding"/>
    <property type="evidence" value="ECO:0007669"/>
    <property type="project" value="UniProtKB-KW"/>
</dbReference>
<comment type="caution">
    <text evidence="3">The sequence shown here is derived from an EMBL/GenBank/DDBJ whole genome shotgun (WGS) entry which is preliminary data.</text>
</comment>
<dbReference type="PANTHER" id="PTHR24073">
    <property type="entry name" value="DRAB5-RELATED"/>
    <property type="match status" value="1"/>
</dbReference>
<dbReference type="AlphaFoldDB" id="A0A1Y2DMF6"/>
<accession>A0A1Y2DMF6</accession>
<keyword evidence="4" id="KW-1185">Reference proteome</keyword>
<name>A0A1Y2DMF6_9FUNG</name>
<dbReference type="Gene3D" id="3.40.50.300">
    <property type="entry name" value="P-loop containing nucleotide triphosphate hydrolases"/>
    <property type="match status" value="1"/>
</dbReference>
<evidence type="ECO:0000313" key="3">
    <source>
        <dbReference type="EMBL" id="ORY59855.1"/>
    </source>
</evidence>
<sequence>MESHNSLKILVVGDPSVGKTSLINILCQNEVKKSTSWTIGCHLDIKLYNYEKTNRNYYLEFIETNNRCKHPKSREMFYKDIKGIILVHDLSNNKSYKNLWKWLQEIIQSETFKSSDSYNGIKSSNNDLDLKIEVESPDIKLSVPLLVVGNKADLVTEQYRINKSDIANTFNGTSVCMTSTSLDVSSISYATNYNVFYNFYNQVIEHSDTMAYNVSKQYPIASSAVTDLHLSVPNNKWRSKYNLNLVTGSGSNLGISYGMQPSPVLSNPSVSPQLHSLSPQINSSSFNGINNVYDKKSNILYNSLDLNKKKSNNSIHI</sequence>
<dbReference type="SMART" id="SM00173">
    <property type="entry name" value="RAS"/>
    <property type="match status" value="1"/>
</dbReference>
<keyword evidence="3" id="KW-0378">Hydrolase</keyword>
<organism evidence="3 4">
    <name type="scientific">Neocallimastix californiae</name>
    <dbReference type="NCBI Taxonomy" id="1754190"/>
    <lineage>
        <taxon>Eukaryota</taxon>
        <taxon>Fungi</taxon>
        <taxon>Fungi incertae sedis</taxon>
        <taxon>Chytridiomycota</taxon>
        <taxon>Chytridiomycota incertae sedis</taxon>
        <taxon>Neocallimastigomycetes</taxon>
        <taxon>Neocallimastigales</taxon>
        <taxon>Neocallimastigaceae</taxon>
        <taxon>Neocallimastix</taxon>
    </lineage>
</organism>
<evidence type="ECO:0000313" key="4">
    <source>
        <dbReference type="Proteomes" id="UP000193920"/>
    </source>
</evidence>
<dbReference type="InterPro" id="IPR001806">
    <property type="entry name" value="Small_GTPase"/>
</dbReference>
<dbReference type="STRING" id="1754190.A0A1Y2DMF6"/>
<dbReference type="Pfam" id="PF00071">
    <property type="entry name" value="Ras"/>
    <property type="match status" value="1"/>
</dbReference>
<dbReference type="InterPro" id="IPR027417">
    <property type="entry name" value="P-loop_NTPase"/>
</dbReference>
<proteinExistence type="predicted"/>
<dbReference type="OrthoDB" id="8954335at2759"/>
<dbReference type="PROSITE" id="PS51419">
    <property type="entry name" value="RAB"/>
    <property type="match status" value="1"/>
</dbReference>